<dbReference type="OrthoDB" id="1678912at2759"/>
<dbReference type="Pfam" id="PF02373">
    <property type="entry name" value="JmjC"/>
    <property type="match status" value="1"/>
</dbReference>
<dbReference type="GO" id="GO:0032454">
    <property type="term" value="F:histone H3K9 demethylase activity"/>
    <property type="evidence" value="ECO:0000318"/>
    <property type="project" value="GO_Central"/>
</dbReference>
<dbReference type="Gene3D" id="2.60.120.650">
    <property type="entry name" value="Cupin"/>
    <property type="match status" value="3"/>
</dbReference>
<feature type="region of interest" description="Disordered" evidence="1">
    <location>
        <begin position="20"/>
        <end position="49"/>
    </location>
</feature>
<dbReference type="GO" id="GO:0051864">
    <property type="term" value="F:histone H3K36 demethylase activity"/>
    <property type="evidence" value="ECO:0000318"/>
    <property type="project" value="GO_Central"/>
</dbReference>
<dbReference type="Proteomes" id="UP000000305">
    <property type="component" value="Unassembled WGS sequence"/>
</dbReference>
<dbReference type="PROSITE" id="PS51183">
    <property type="entry name" value="JMJN"/>
    <property type="match status" value="1"/>
</dbReference>
<dbReference type="InterPro" id="IPR003347">
    <property type="entry name" value="JmjC_dom"/>
</dbReference>
<dbReference type="FunFam" id="2.60.120.650:FF:000147">
    <property type="entry name" value="Uncharacterized protein"/>
    <property type="match status" value="1"/>
</dbReference>
<sequence length="454" mass="50655">MAFVRRLLWFFPNPDAAATHADCGGTSSPAVKPRSRSSKKDAAASAGQEKNAYRKLSRYLVKANKQEAALRKEIKQKEVHVKDFPRPATKNVCNEYVVKLRPNEKEFQDFPKYVSDAFKTYSHNYGAVKIILPTKQRSNNELVKQAVEPKLSHLLQIYEKRAEGVHKDNSIAITSTPLTTFIAKGMTPSLSLPNFRSTFTPYLKDETATMLGINTSQLKFGQALSHTALHVENLNLPSCNYLHNGSDNWFVACMQSGEYVVTFPGAYHMVVNAGQNCAEAINFCMPQWKRFIPFVECMCLTFGEEHVSMRAKLNSHSAPSPACQPFVDEKSIETLTSVGVGVVKDGIQSLEIFVDLVVNEPEVTRLGADIVNSAAQGSEPTWLSPSDIQLLEAGNPFNDRVSLNINDSLANSPMAYKSVINRVNEYLNRELHRRYGQQIAKLLVPVRNIFVKVP</sequence>
<gene>
    <name evidence="3" type="ORF">DAPPUDRAFT_254940</name>
</gene>
<dbReference type="KEGG" id="dpx:DAPPUDRAFT_254940"/>
<reference evidence="3 4" key="1">
    <citation type="journal article" date="2011" name="Science">
        <title>The ecoresponsive genome of Daphnia pulex.</title>
        <authorList>
            <person name="Colbourne J.K."/>
            <person name="Pfrender M.E."/>
            <person name="Gilbert D."/>
            <person name="Thomas W.K."/>
            <person name="Tucker A."/>
            <person name="Oakley T.H."/>
            <person name="Tokishita S."/>
            <person name="Aerts A."/>
            <person name="Arnold G.J."/>
            <person name="Basu M.K."/>
            <person name="Bauer D.J."/>
            <person name="Caceres C.E."/>
            <person name="Carmel L."/>
            <person name="Casola C."/>
            <person name="Choi J.H."/>
            <person name="Detter J.C."/>
            <person name="Dong Q."/>
            <person name="Dusheyko S."/>
            <person name="Eads B.D."/>
            <person name="Frohlich T."/>
            <person name="Geiler-Samerotte K.A."/>
            <person name="Gerlach D."/>
            <person name="Hatcher P."/>
            <person name="Jogdeo S."/>
            <person name="Krijgsveld J."/>
            <person name="Kriventseva E.V."/>
            <person name="Kultz D."/>
            <person name="Laforsch C."/>
            <person name="Lindquist E."/>
            <person name="Lopez J."/>
            <person name="Manak J.R."/>
            <person name="Muller J."/>
            <person name="Pangilinan J."/>
            <person name="Patwardhan R.P."/>
            <person name="Pitluck S."/>
            <person name="Pritham E.J."/>
            <person name="Rechtsteiner A."/>
            <person name="Rho M."/>
            <person name="Rogozin I.B."/>
            <person name="Sakarya O."/>
            <person name="Salamov A."/>
            <person name="Schaack S."/>
            <person name="Shapiro H."/>
            <person name="Shiga Y."/>
            <person name="Skalitzky C."/>
            <person name="Smith Z."/>
            <person name="Souvorov A."/>
            <person name="Sung W."/>
            <person name="Tang Z."/>
            <person name="Tsuchiya D."/>
            <person name="Tu H."/>
            <person name="Vos H."/>
            <person name="Wang M."/>
            <person name="Wolf Y.I."/>
            <person name="Yamagata H."/>
            <person name="Yamada T."/>
            <person name="Ye Y."/>
            <person name="Shaw J.R."/>
            <person name="Andrews J."/>
            <person name="Crease T.J."/>
            <person name="Tang H."/>
            <person name="Lucas S.M."/>
            <person name="Robertson H.M."/>
            <person name="Bork P."/>
            <person name="Koonin E.V."/>
            <person name="Zdobnov E.M."/>
            <person name="Grigoriev I.V."/>
            <person name="Lynch M."/>
            <person name="Boore J.L."/>
        </authorList>
    </citation>
    <scope>NUCLEOTIDE SEQUENCE [LARGE SCALE GENOMIC DNA]</scope>
</reference>
<dbReference type="PANTHER" id="PTHR10694:SF129">
    <property type="entry name" value="LYSINE-SPECIFIC DEMETHYLASE 4B-RELATED"/>
    <property type="match status" value="1"/>
</dbReference>
<dbReference type="AlphaFoldDB" id="E9H890"/>
<accession>E9H890</accession>
<evidence type="ECO:0000256" key="1">
    <source>
        <dbReference type="SAM" id="MobiDB-lite"/>
    </source>
</evidence>
<dbReference type="SMART" id="SM00558">
    <property type="entry name" value="JmjC"/>
    <property type="match status" value="1"/>
</dbReference>
<dbReference type="SUPFAM" id="SSF51197">
    <property type="entry name" value="Clavaminate synthase-like"/>
    <property type="match status" value="1"/>
</dbReference>
<evidence type="ECO:0000313" key="3">
    <source>
        <dbReference type="EMBL" id="EFX72070.1"/>
    </source>
</evidence>
<feature type="domain" description="JmjN" evidence="2">
    <location>
        <begin position="97"/>
        <end position="139"/>
    </location>
</feature>
<dbReference type="GO" id="GO:0000785">
    <property type="term" value="C:chromatin"/>
    <property type="evidence" value="ECO:0000318"/>
    <property type="project" value="GO_Central"/>
</dbReference>
<proteinExistence type="predicted"/>
<keyword evidence="4" id="KW-1185">Reference proteome</keyword>
<dbReference type="eggNOG" id="KOG0958">
    <property type="taxonomic scope" value="Eukaryota"/>
</dbReference>
<dbReference type="GO" id="GO:0010468">
    <property type="term" value="P:regulation of gene expression"/>
    <property type="evidence" value="ECO:0000318"/>
    <property type="project" value="GO_Central"/>
</dbReference>
<dbReference type="InParanoid" id="E9H890"/>
<protein>
    <recommendedName>
        <fullName evidence="2">JmjN domain-containing protein</fullName>
    </recommendedName>
</protein>
<dbReference type="HOGENOM" id="CLU_603077_0_0_1"/>
<dbReference type="InterPro" id="IPR003349">
    <property type="entry name" value="JmjN"/>
</dbReference>
<name>E9H890_DAPPU</name>
<dbReference type="GO" id="GO:0005634">
    <property type="term" value="C:nucleus"/>
    <property type="evidence" value="ECO:0000318"/>
    <property type="project" value="GO_Central"/>
</dbReference>
<dbReference type="PANTHER" id="PTHR10694">
    <property type="entry name" value="LYSINE-SPECIFIC DEMETHYLASE"/>
    <property type="match status" value="1"/>
</dbReference>
<evidence type="ECO:0000259" key="2">
    <source>
        <dbReference type="PROSITE" id="PS51183"/>
    </source>
</evidence>
<dbReference type="GO" id="GO:0006338">
    <property type="term" value="P:chromatin remodeling"/>
    <property type="evidence" value="ECO:0000318"/>
    <property type="project" value="GO_Central"/>
</dbReference>
<evidence type="ECO:0000313" key="4">
    <source>
        <dbReference type="Proteomes" id="UP000000305"/>
    </source>
</evidence>
<dbReference type="EMBL" id="GL732603">
    <property type="protein sequence ID" value="EFX72070.1"/>
    <property type="molecule type" value="Genomic_DNA"/>
</dbReference>
<organism evidence="3 4">
    <name type="scientific">Daphnia pulex</name>
    <name type="common">Water flea</name>
    <dbReference type="NCBI Taxonomy" id="6669"/>
    <lineage>
        <taxon>Eukaryota</taxon>
        <taxon>Metazoa</taxon>
        <taxon>Ecdysozoa</taxon>
        <taxon>Arthropoda</taxon>
        <taxon>Crustacea</taxon>
        <taxon>Branchiopoda</taxon>
        <taxon>Diplostraca</taxon>
        <taxon>Cladocera</taxon>
        <taxon>Anomopoda</taxon>
        <taxon>Daphniidae</taxon>
        <taxon>Daphnia</taxon>
    </lineage>
</organism>